<dbReference type="RefSeq" id="XP_075088620.1">
    <property type="nucleotide sequence ID" value="XM_075232519.1"/>
</dbReference>
<reference evidence="1" key="1">
    <citation type="journal article" date="2014" name="Nat. Commun.">
        <title>The tobacco genome sequence and its comparison with those of tomato and potato.</title>
        <authorList>
            <person name="Sierro N."/>
            <person name="Battey J.N."/>
            <person name="Ouadi S."/>
            <person name="Bakaher N."/>
            <person name="Bovet L."/>
            <person name="Willig A."/>
            <person name="Goepfert S."/>
            <person name="Peitsch M.C."/>
            <person name="Ivanov N.V."/>
        </authorList>
    </citation>
    <scope>NUCLEOTIDE SEQUENCE [LARGE SCALE GENOMIC DNA]</scope>
</reference>
<accession>A0AC58SUG4</accession>
<keyword evidence="1" id="KW-1185">Reference proteome</keyword>
<sequence>MGEADYILGVKIQRDRSKKLLSLSQETYIKKMLERFRMNGCKSMDTPIARGETLSLEMCPKTENEKKDMSRVPYSSVVRSLMYVMMCTRPNICYIVSLVSRYQSNPGRDHWKAVKRIFRYLKGTADYSLCYSGNDLYLRGYTDVDWAGDQNDRKSTSGYAFLLNGGTISWKSKKQTYIALSTMETEFVACASVVQEVVWLKRFFEHLDITKNSQGPMTLYCDSQAAIAYTKDPKYHSKTKYIDIKYNFVIDMVASGEINL</sequence>
<proteinExistence type="predicted"/>
<evidence type="ECO:0000313" key="2">
    <source>
        <dbReference type="RefSeq" id="XP_075088620.1"/>
    </source>
</evidence>
<reference evidence="2" key="2">
    <citation type="submission" date="2025-08" db="UniProtKB">
        <authorList>
            <consortium name="RefSeq"/>
        </authorList>
    </citation>
    <scope>IDENTIFICATION</scope>
    <source>
        <tissue evidence="2">Leaf</tissue>
    </source>
</reference>
<organism evidence="1 2">
    <name type="scientific">Nicotiana tabacum</name>
    <name type="common">Common tobacco</name>
    <dbReference type="NCBI Taxonomy" id="4097"/>
    <lineage>
        <taxon>Eukaryota</taxon>
        <taxon>Viridiplantae</taxon>
        <taxon>Streptophyta</taxon>
        <taxon>Embryophyta</taxon>
        <taxon>Tracheophyta</taxon>
        <taxon>Spermatophyta</taxon>
        <taxon>Magnoliopsida</taxon>
        <taxon>eudicotyledons</taxon>
        <taxon>Gunneridae</taxon>
        <taxon>Pentapetalae</taxon>
        <taxon>asterids</taxon>
        <taxon>lamiids</taxon>
        <taxon>Solanales</taxon>
        <taxon>Solanaceae</taxon>
        <taxon>Nicotianoideae</taxon>
        <taxon>Nicotianeae</taxon>
        <taxon>Nicotiana</taxon>
    </lineage>
</organism>
<protein>
    <submittedName>
        <fullName evidence="2">Secreted RxLR effector protein 161-like</fullName>
    </submittedName>
</protein>
<evidence type="ECO:0000313" key="1">
    <source>
        <dbReference type="Proteomes" id="UP000790787"/>
    </source>
</evidence>
<gene>
    <name evidence="2" type="primary">LOC142170628</name>
</gene>
<dbReference type="Proteomes" id="UP000790787">
    <property type="component" value="Chromosome 16"/>
</dbReference>
<name>A0AC58SUG4_TOBAC</name>